<keyword evidence="3" id="KW-1185">Reference proteome</keyword>
<accession>A0A1V4KS60</accession>
<protein>
    <submittedName>
        <fullName evidence="2">Uncharacterized protein</fullName>
    </submittedName>
</protein>
<sequence>MEMADLILKKRQLLDVSTVLGLEQTEKSMEEDRPSSDNLLLQMVNAEANVSRHGQHHKKSGSFYASSSPQPDATEILIQPHLQCDCRSLSHEQAGSVCKQKTLPRGGVGSCTGAEDKPRVRRADTSRASPPAPRLRLGRHHNVQKLKL</sequence>
<comment type="caution">
    <text evidence="2">The sequence shown here is derived from an EMBL/GenBank/DDBJ whole genome shotgun (WGS) entry which is preliminary data.</text>
</comment>
<feature type="compositionally biased region" description="Basic and acidic residues" evidence="1">
    <location>
        <begin position="114"/>
        <end position="125"/>
    </location>
</feature>
<dbReference type="AlphaFoldDB" id="A0A1V4KS60"/>
<reference evidence="2 3" key="1">
    <citation type="submission" date="2016-02" db="EMBL/GenBank/DDBJ databases">
        <title>Band-tailed pigeon sequencing and assembly.</title>
        <authorList>
            <person name="Soares A.E."/>
            <person name="Novak B.J."/>
            <person name="Rice E.S."/>
            <person name="O'Connell B."/>
            <person name="Chang D."/>
            <person name="Weber S."/>
            <person name="Shapiro B."/>
        </authorList>
    </citation>
    <scope>NUCLEOTIDE SEQUENCE [LARGE SCALE GENOMIC DNA]</scope>
    <source>
        <strain evidence="2">BTP2013</strain>
        <tissue evidence="2">Blood</tissue>
    </source>
</reference>
<gene>
    <name evidence="2" type="ORF">AV530_000771</name>
</gene>
<feature type="region of interest" description="Disordered" evidence="1">
    <location>
        <begin position="49"/>
        <end position="72"/>
    </location>
</feature>
<proteinExistence type="predicted"/>
<evidence type="ECO:0000313" key="2">
    <source>
        <dbReference type="EMBL" id="OPJ87268.1"/>
    </source>
</evidence>
<evidence type="ECO:0000313" key="3">
    <source>
        <dbReference type="Proteomes" id="UP000190648"/>
    </source>
</evidence>
<feature type="compositionally biased region" description="Basic residues" evidence="1">
    <location>
        <begin position="136"/>
        <end position="148"/>
    </location>
</feature>
<evidence type="ECO:0000256" key="1">
    <source>
        <dbReference type="SAM" id="MobiDB-lite"/>
    </source>
</evidence>
<feature type="region of interest" description="Disordered" evidence="1">
    <location>
        <begin position="95"/>
        <end position="148"/>
    </location>
</feature>
<name>A0A1V4KS60_PATFA</name>
<dbReference type="EMBL" id="LSYS01001700">
    <property type="protein sequence ID" value="OPJ87268.1"/>
    <property type="molecule type" value="Genomic_DNA"/>
</dbReference>
<dbReference type="Proteomes" id="UP000190648">
    <property type="component" value="Unassembled WGS sequence"/>
</dbReference>
<organism evidence="2 3">
    <name type="scientific">Patagioenas fasciata monilis</name>
    <dbReference type="NCBI Taxonomy" id="372326"/>
    <lineage>
        <taxon>Eukaryota</taxon>
        <taxon>Metazoa</taxon>
        <taxon>Chordata</taxon>
        <taxon>Craniata</taxon>
        <taxon>Vertebrata</taxon>
        <taxon>Euteleostomi</taxon>
        <taxon>Archelosauria</taxon>
        <taxon>Archosauria</taxon>
        <taxon>Dinosauria</taxon>
        <taxon>Saurischia</taxon>
        <taxon>Theropoda</taxon>
        <taxon>Coelurosauria</taxon>
        <taxon>Aves</taxon>
        <taxon>Neognathae</taxon>
        <taxon>Neoaves</taxon>
        <taxon>Columbimorphae</taxon>
        <taxon>Columbiformes</taxon>
        <taxon>Columbidae</taxon>
        <taxon>Patagioenas</taxon>
    </lineage>
</organism>